<dbReference type="EMBL" id="JARK01001648">
    <property type="protein sequence ID" value="EYB84650.1"/>
    <property type="molecule type" value="Genomic_DNA"/>
</dbReference>
<evidence type="ECO:0000313" key="1">
    <source>
        <dbReference type="EMBL" id="EYB84650.1"/>
    </source>
</evidence>
<dbReference type="Proteomes" id="UP000024635">
    <property type="component" value="Unassembled WGS sequence"/>
</dbReference>
<proteinExistence type="predicted"/>
<dbReference type="AlphaFoldDB" id="A0A016S1X5"/>
<keyword evidence="2" id="KW-1185">Reference proteome</keyword>
<organism evidence="1 2">
    <name type="scientific">Ancylostoma ceylanicum</name>
    <dbReference type="NCBI Taxonomy" id="53326"/>
    <lineage>
        <taxon>Eukaryota</taxon>
        <taxon>Metazoa</taxon>
        <taxon>Ecdysozoa</taxon>
        <taxon>Nematoda</taxon>
        <taxon>Chromadorea</taxon>
        <taxon>Rhabditida</taxon>
        <taxon>Rhabditina</taxon>
        <taxon>Rhabditomorpha</taxon>
        <taxon>Strongyloidea</taxon>
        <taxon>Ancylostomatidae</taxon>
        <taxon>Ancylostomatinae</taxon>
        <taxon>Ancylostoma</taxon>
    </lineage>
</organism>
<gene>
    <name evidence="1" type="primary">Acey_s0312.g2163</name>
    <name evidence="1" type="ORF">Y032_0312g2163</name>
</gene>
<reference evidence="2" key="1">
    <citation type="journal article" date="2015" name="Nat. Genet.">
        <title>The genome and transcriptome of the zoonotic hookworm Ancylostoma ceylanicum identify infection-specific gene families.</title>
        <authorList>
            <person name="Schwarz E.M."/>
            <person name="Hu Y."/>
            <person name="Antoshechkin I."/>
            <person name="Miller M.M."/>
            <person name="Sternberg P.W."/>
            <person name="Aroian R.V."/>
        </authorList>
    </citation>
    <scope>NUCLEOTIDE SEQUENCE</scope>
    <source>
        <strain evidence="2">HY135</strain>
    </source>
</reference>
<accession>A0A016S1X5</accession>
<evidence type="ECO:0000313" key="2">
    <source>
        <dbReference type="Proteomes" id="UP000024635"/>
    </source>
</evidence>
<name>A0A016S1X5_9BILA</name>
<comment type="caution">
    <text evidence="1">The sequence shown here is derived from an EMBL/GenBank/DDBJ whole genome shotgun (WGS) entry which is preliminary data.</text>
</comment>
<sequence>MEGWMAGLDMGTIELSTVCWRYKHTLDLLVTTIPVSYTNRHKTDESLFLKGVEVSKIWSQEVDRSKLCYVAARHRCKVGKRVSACPIDKINGFTRQFGSANCYRHHPGKRV</sequence>
<protein>
    <submittedName>
        <fullName evidence="1">Uncharacterized protein</fullName>
    </submittedName>
</protein>